<keyword evidence="1" id="KW-0812">Transmembrane</keyword>
<name>A0AAE4ZC08_9BACT</name>
<accession>A0AAE4ZC08</accession>
<dbReference type="Proteomes" id="UP000702544">
    <property type="component" value="Unassembled WGS sequence"/>
</dbReference>
<feature type="transmembrane region" description="Helical" evidence="1">
    <location>
        <begin position="15"/>
        <end position="34"/>
    </location>
</feature>
<feature type="transmembrane region" description="Helical" evidence="1">
    <location>
        <begin position="46"/>
        <end position="68"/>
    </location>
</feature>
<evidence type="ECO:0000313" key="3">
    <source>
        <dbReference type="Proteomes" id="UP000702544"/>
    </source>
</evidence>
<keyword evidence="1" id="KW-0472">Membrane</keyword>
<sequence>MGKLKHLIREIHERSLWQALVVYLGASFAVLEALDMVIEYFGLPRWLWPVAFVLLLVGLPFVVGSSLAHEEEYGDEVPAGAREAAAAEDQRLRVLTWRNAGITFVGALAVWGVVLSGWVLFGGRMSGEGVEAAAFDPAKRVAVLPFSFQGREEYAYLGEGMADLLSAALDGAGEWRTVNARAIEEAVRKRGDMVPGLENSRPVADQVGAGRHVVGEVVEVDGRVRISARLYGPGPEWVSANVEGTPAELFALVDDLTTQFLLATVQSTTGAHPRIAALTTDSLSALKAFLVGEVAYREGRTQDAYASYQRAVEIDSTFALAWYGLSDVAGWVEGATTAQIVRAAELAMQYRDRLPWREQRMVEANLAGWRGDADLAEGLYREVLLADPHDVEARFLLGWLLFQFNHLRGRPTVEAREHLEAVLPYEPEGWEALWFLEVIAALGGDWPAVDSLVQTRRPVMKGQALVWAAARAFALNDTAAQREALEYHADKKPATLHWVAIVTGSFATPEGALPFTKLMAEKADSPDMR</sequence>
<reference evidence="2 3" key="1">
    <citation type="submission" date="2020-01" db="EMBL/GenBank/DDBJ databases">
        <title>Genomes assembled from Gulf of Kutch pelagic sediment metagenomes.</title>
        <authorList>
            <person name="Chandrashekar M."/>
            <person name="Mahajan M.S."/>
            <person name="Dave K.J."/>
            <person name="Vatsa P."/>
            <person name="Nathani N.M."/>
        </authorList>
    </citation>
    <scope>NUCLEOTIDE SEQUENCE [LARGE SCALE GENOMIC DNA]</scope>
    <source>
        <strain evidence="2">KS3-K002</strain>
    </source>
</reference>
<protein>
    <recommendedName>
        <fullName evidence="4">Tetratricopeptide repeat protein</fullName>
    </recommendedName>
</protein>
<dbReference type="AlphaFoldDB" id="A0AAE4ZC08"/>
<feature type="transmembrane region" description="Helical" evidence="1">
    <location>
        <begin position="100"/>
        <end position="121"/>
    </location>
</feature>
<feature type="non-terminal residue" evidence="2">
    <location>
        <position position="529"/>
    </location>
</feature>
<dbReference type="InterPro" id="IPR011990">
    <property type="entry name" value="TPR-like_helical_dom_sf"/>
</dbReference>
<dbReference type="EMBL" id="JAACAK010000130">
    <property type="protein sequence ID" value="NIR76512.1"/>
    <property type="molecule type" value="Genomic_DNA"/>
</dbReference>
<evidence type="ECO:0008006" key="4">
    <source>
        <dbReference type="Google" id="ProtNLM"/>
    </source>
</evidence>
<gene>
    <name evidence="2" type="ORF">GWO12_15640</name>
</gene>
<organism evidence="2 3">
    <name type="scientific">Candidatus Kutchimonas denitrificans</name>
    <dbReference type="NCBI Taxonomy" id="3056748"/>
    <lineage>
        <taxon>Bacteria</taxon>
        <taxon>Pseudomonadati</taxon>
        <taxon>Gemmatimonadota</taxon>
        <taxon>Gemmatimonadia</taxon>
        <taxon>Candidatus Palauibacterales</taxon>
        <taxon>Candidatus Palauibacteraceae</taxon>
        <taxon>Candidatus Kutchimonas</taxon>
    </lineage>
</organism>
<dbReference type="SUPFAM" id="SSF48452">
    <property type="entry name" value="TPR-like"/>
    <property type="match status" value="1"/>
</dbReference>
<dbReference type="Gene3D" id="1.25.40.10">
    <property type="entry name" value="Tetratricopeptide repeat domain"/>
    <property type="match status" value="2"/>
</dbReference>
<keyword evidence="1" id="KW-1133">Transmembrane helix</keyword>
<evidence type="ECO:0000313" key="2">
    <source>
        <dbReference type="EMBL" id="NIR76512.1"/>
    </source>
</evidence>
<comment type="caution">
    <text evidence="2">The sequence shown here is derived from an EMBL/GenBank/DDBJ whole genome shotgun (WGS) entry which is preliminary data.</text>
</comment>
<proteinExistence type="predicted"/>
<evidence type="ECO:0000256" key="1">
    <source>
        <dbReference type="SAM" id="Phobius"/>
    </source>
</evidence>